<protein>
    <recommendedName>
        <fullName evidence="3">Type II and III secretion system protein</fullName>
    </recommendedName>
</protein>
<keyword evidence="2" id="KW-1185">Reference proteome</keyword>
<organism evidence="1 2">
    <name type="scientific">Pseudogulbenkiania subflava DSM 22618</name>
    <dbReference type="NCBI Taxonomy" id="1123014"/>
    <lineage>
        <taxon>Bacteria</taxon>
        <taxon>Pseudomonadati</taxon>
        <taxon>Pseudomonadota</taxon>
        <taxon>Betaproteobacteria</taxon>
        <taxon>Neisseriales</taxon>
        <taxon>Chromobacteriaceae</taxon>
        <taxon>Pseudogulbenkiania</taxon>
    </lineage>
</organism>
<dbReference type="STRING" id="1123014.SAMN02745746_03466"/>
<evidence type="ECO:0000313" key="1">
    <source>
        <dbReference type="EMBL" id="SMF46962.1"/>
    </source>
</evidence>
<dbReference type="Proteomes" id="UP000192920">
    <property type="component" value="Unassembled WGS sequence"/>
</dbReference>
<dbReference type="RefSeq" id="WP_085277547.1">
    <property type="nucleotide sequence ID" value="NZ_FXAG01000023.1"/>
</dbReference>
<sequence length="261" mass="28084">MKYALYAALWLASANVMALEVIDLGWRDGREVADAIAPHLQPGESASGLGRQLILDASPARLATLRSLARTLDVRPSNLLIEVEQNGDSRQSSSTLSLGGAARIGNVELDLGRRRGDLALDADATQSRGSRHSRQTLRLLDGGSGFIESGSSRPLPWLLVTPQGGIVRGAEYQDAVTGFYVRPRRNGNRVVVELAARQEAFGAGGIEQSRLSTTVTGAVGEWMQIGSVGLDEQGRQVMLLGVSQYLRSVERIVRIRVLADN</sequence>
<reference evidence="2" key="1">
    <citation type="submission" date="2017-04" db="EMBL/GenBank/DDBJ databases">
        <authorList>
            <person name="Varghese N."/>
            <person name="Submissions S."/>
        </authorList>
    </citation>
    <scope>NUCLEOTIDE SEQUENCE [LARGE SCALE GENOMIC DNA]</scope>
    <source>
        <strain evidence="2">DSM 22618</strain>
    </source>
</reference>
<accession>A0A1Y6CDC0</accession>
<proteinExistence type="predicted"/>
<dbReference type="AlphaFoldDB" id="A0A1Y6CDC0"/>
<evidence type="ECO:0008006" key="3">
    <source>
        <dbReference type="Google" id="ProtNLM"/>
    </source>
</evidence>
<gene>
    <name evidence="1" type="ORF">SAMN02745746_03466</name>
</gene>
<dbReference type="EMBL" id="FXAG01000023">
    <property type="protein sequence ID" value="SMF46962.1"/>
    <property type="molecule type" value="Genomic_DNA"/>
</dbReference>
<evidence type="ECO:0000313" key="2">
    <source>
        <dbReference type="Proteomes" id="UP000192920"/>
    </source>
</evidence>
<name>A0A1Y6CDC0_9NEIS</name>